<reference evidence="1" key="2">
    <citation type="journal article" date="2015" name="Data Brief">
        <title>Shoot transcriptome of the giant reed, Arundo donax.</title>
        <authorList>
            <person name="Barrero R.A."/>
            <person name="Guerrero F.D."/>
            <person name="Moolhuijzen P."/>
            <person name="Goolsby J.A."/>
            <person name="Tidwell J."/>
            <person name="Bellgard S.E."/>
            <person name="Bellgard M.I."/>
        </authorList>
    </citation>
    <scope>NUCLEOTIDE SEQUENCE</scope>
    <source>
        <tissue evidence="1">Shoot tissue taken approximately 20 cm above the soil surface</tissue>
    </source>
</reference>
<dbReference type="AlphaFoldDB" id="A0A0A9FN17"/>
<dbReference type="EMBL" id="GBRH01186205">
    <property type="protein sequence ID" value="JAE11691.1"/>
    <property type="molecule type" value="Transcribed_RNA"/>
</dbReference>
<reference evidence="1" key="1">
    <citation type="submission" date="2014-09" db="EMBL/GenBank/DDBJ databases">
        <authorList>
            <person name="Magalhaes I.L.F."/>
            <person name="Oliveira U."/>
            <person name="Santos F.R."/>
            <person name="Vidigal T.H.D.A."/>
            <person name="Brescovit A.D."/>
            <person name="Santos A.J."/>
        </authorList>
    </citation>
    <scope>NUCLEOTIDE SEQUENCE</scope>
    <source>
        <tissue evidence="1">Shoot tissue taken approximately 20 cm above the soil surface</tissue>
    </source>
</reference>
<accession>A0A0A9FN17</accession>
<proteinExistence type="predicted"/>
<name>A0A0A9FN17_ARUDO</name>
<sequence length="37" mass="4427">MQKISHQLNIHRSLTLSPVAKRFNFIPYIRFSVSQIR</sequence>
<organism evidence="1">
    <name type="scientific">Arundo donax</name>
    <name type="common">Giant reed</name>
    <name type="synonym">Donax arundinaceus</name>
    <dbReference type="NCBI Taxonomy" id="35708"/>
    <lineage>
        <taxon>Eukaryota</taxon>
        <taxon>Viridiplantae</taxon>
        <taxon>Streptophyta</taxon>
        <taxon>Embryophyta</taxon>
        <taxon>Tracheophyta</taxon>
        <taxon>Spermatophyta</taxon>
        <taxon>Magnoliopsida</taxon>
        <taxon>Liliopsida</taxon>
        <taxon>Poales</taxon>
        <taxon>Poaceae</taxon>
        <taxon>PACMAD clade</taxon>
        <taxon>Arundinoideae</taxon>
        <taxon>Arundineae</taxon>
        <taxon>Arundo</taxon>
    </lineage>
</organism>
<protein>
    <submittedName>
        <fullName evidence="1">Uncharacterized protein</fullName>
    </submittedName>
</protein>
<evidence type="ECO:0000313" key="1">
    <source>
        <dbReference type="EMBL" id="JAE11691.1"/>
    </source>
</evidence>